<gene>
    <name evidence="5" type="primary">gspG</name>
    <name evidence="4" type="ORF">ACE5IX_12130</name>
    <name evidence="5" type="ORF">CH371_14780</name>
</gene>
<dbReference type="Proteomes" id="UP000231912">
    <property type="component" value="Unassembled WGS sequence"/>
</dbReference>
<feature type="region of interest" description="Disordered" evidence="1">
    <location>
        <begin position="126"/>
        <end position="155"/>
    </location>
</feature>
<dbReference type="EMBL" id="NPDT01000006">
    <property type="protein sequence ID" value="PJZ65182.1"/>
    <property type="molecule type" value="Genomic_DNA"/>
</dbReference>
<dbReference type="NCBIfam" id="TIGR02532">
    <property type="entry name" value="IV_pilin_GFxxxE"/>
    <property type="match status" value="1"/>
</dbReference>
<feature type="region of interest" description="Disordered" evidence="1">
    <location>
        <begin position="81"/>
        <end position="100"/>
    </location>
</feature>
<dbReference type="Proteomes" id="UP001580391">
    <property type="component" value="Unassembled WGS sequence"/>
</dbReference>
<dbReference type="InterPro" id="IPR012902">
    <property type="entry name" value="N_methyl_site"/>
</dbReference>
<protein>
    <submittedName>
        <fullName evidence="4">Type II secretion system major pseudopilin GspG</fullName>
    </submittedName>
    <submittedName>
        <fullName evidence="5">Type II secretion system protein GspG</fullName>
    </submittedName>
</protein>
<feature type="transmembrane region" description="Helical" evidence="2">
    <location>
        <begin position="12"/>
        <end position="32"/>
    </location>
</feature>
<dbReference type="GO" id="GO:0015627">
    <property type="term" value="C:type II protein secretion system complex"/>
    <property type="evidence" value="ECO:0007669"/>
    <property type="project" value="InterPro"/>
</dbReference>
<evidence type="ECO:0000313" key="7">
    <source>
        <dbReference type="Proteomes" id="UP001580391"/>
    </source>
</evidence>
<keyword evidence="2" id="KW-0472">Membrane</keyword>
<reference evidence="4 7" key="2">
    <citation type="submission" date="2024-09" db="EMBL/GenBank/DDBJ databases">
        <title>Taxonomic and Genotyping Characterization of Leptospira Strains isolated from Multiple Sources in Colombia highlights the importance of intermediate species.</title>
        <authorList>
            <person name="Torres Higuera L."/>
            <person name="Rojas Tapias D."/>
            <person name="Jimenez Velasquez S."/>
            <person name="Renjifo Ibanez C."/>
        </authorList>
    </citation>
    <scope>NUCLEOTIDE SEQUENCE [LARGE SCALE GENOMIC DNA]</scope>
    <source>
        <strain evidence="4 7">Lep080</strain>
    </source>
</reference>
<evidence type="ECO:0000256" key="2">
    <source>
        <dbReference type="SAM" id="Phobius"/>
    </source>
</evidence>
<dbReference type="Pfam" id="PF08334">
    <property type="entry name" value="T2SSG"/>
    <property type="match status" value="1"/>
</dbReference>
<dbReference type="Gene3D" id="3.30.700.10">
    <property type="entry name" value="Glycoprotein, Type 4 Pilin"/>
    <property type="match status" value="1"/>
</dbReference>
<evidence type="ECO:0000256" key="1">
    <source>
        <dbReference type="SAM" id="MobiDB-lite"/>
    </source>
</evidence>
<dbReference type="EMBL" id="JBHILJ010000006">
    <property type="protein sequence ID" value="MFB5737263.1"/>
    <property type="molecule type" value="Genomic_DNA"/>
</dbReference>
<evidence type="ECO:0000313" key="5">
    <source>
        <dbReference type="EMBL" id="PJZ65182.1"/>
    </source>
</evidence>
<dbReference type="SUPFAM" id="SSF54523">
    <property type="entry name" value="Pili subunits"/>
    <property type="match status" value="1"/>
</dbReference>
<dbReference type="RefSeq" id="WP_016545096.1">
    <property type="nucleotide sequence ID" value="NZ_JBHILI010000007.1"/>
</dbReference>
<keyword evidence="2" id="KW-0812">Transmembrane</keyword>
<dbReference type="InterPro" id="IPR010054">
    <property type="entry name" value="Type2_sec_GspG"/>
</dbReference>
<keyword evidence="7" id="KW-1185">Reference proteome</keyword>
<evidence type="ECO:0000313" key="6">
    <source>
        <dbReference type="Proteomes" id="UP000231912"/>
    </source>
</evidence>
<comment type="caution">
    <text evidence="5">The sequence shown here is derived from an EMBL/GenBank/DDBJ whole genome shotgun (WGS) entry which is preliminary data.</text>
</comment>
<proteinExistence type="predicted"/>
<keyword evidence="2" id="KW-1133">Transmembrane helix</keyword>
<dbReference type="AlphaFoldDB" id="A0A2M9Z9Z7"/>
<sequence length="155" mass="17582">MKTGKKRRQGFTLIELAIVVAILGALMAIIIVNIDITGVNNDTAALKLRKDKQELRMNLERYSQKFGNYPTEDQGLEALAEKPTTGDVPEDWRPMVNSKDALKDPWKNPYKLRFDNSGEIQIFTYGRDGQEGGEGENTDFDILKDEDYPPQFAKK</sequence>
<feature type="domain" description="Type II secretion system protein GspG C-terminal" evidence="3">
    <location>
        <begin position="44"/>
        <end position="139"/>
    </location>
</feature>
<evidence type="ECO:0000259" key="3">
    <source>
        <dbReference type="Pfam" id="PF08334"/>
    </source>
</evidence>
<dbReference type="InterPro" id="IPR013545">
    <property type="entry name" value="T2SS_protein-GspG_C"/>
</dbReference>
<dbReference type="Pfam" id="PF07963">
    <property type="entry name" value="N_methyl"/>
    <property type="match status" value="1"/>
</dbReference>
<dbReference type="GO" id="GO:0015628">
    <property type="term" value="P:protein secretion by the type II secretion system"/>
    <property type="evidence" value="ECO:0007669"/>
    <property type="project" value="InterPro"/>
</dbReference>
<dbReference type="NCBIfam" id="TIGR01710">
    <property type="entry name" value="typeII_sec_gspG"/>
    <property type="match status" value="1"/>
</dbReference>
<organism evidence="5 6">
    <name type="scientific">Leptospira wolffii</name>
    <dbReference type="NCBI Taxonomy" id="409998"/>
    <lineage>
        <taxon>Bacteria</taxon>
        <taxon>Pseudomonadati</taxon>
        <taxon>Spirochaetota</taxon>
        <taxon>Spirochaetia</taxon>
        <taxon>Leptospirales</taxon>
        <taxon>Leptospiraceae</taxon>
        <taxon>Leptospira</taxon>
    </lineage>
</organism>
<accession>A0A2M9Z9Z7</accession>
<reference evidence="5 6" key="1">
    <citation type="submission" date="2017-07" db="EMBL/GenBank/DDBJ databases">
        <title>Leptospira spp. isolated from tropical soils.</title>
        <authorList>
            <person name="Thibeaux R."/>
            <person name="Iraola G."/>
            <person name="Ferres I."/>
            <person name="Bierque E."/>
            <person name="Girault D."/>
            <person name="Soupe-Gilbert M.-E."/>
            <person name="Picardeau M."/>
            <person name="Goarant C."/>
        </authorList>
    </citation>
    <scope>NUCLEOTIDE SEQUENCE [LARGE SCALE GENOMIC DNA]</scope>
    <source>
        <strain evidence="5 6">FH2-C-A2</strain>
    </source>
</reference>
<dbReference type="InterPro" id="IPR045584">
    <property type="entry name" value="Pilin-like"/>
</dbReference>
<evidence type="ECO:0000313" key="4">
    <source>
        <dbReference type="EMBL" id="MFB5737263.1"/>
    </source>
</evidence>
<name>A0A2M9Z9Z7_9LEPT</name>
<dbReference type="PROSITE" id="PS00409">
    <property type="entry name" value="PROKAR_NTER_METHYL"/>
    <property type="match status" value="1"/>
</dbReference>